<proteinExistence type="predicted"/>
<dbReference type="GO" id="GO:0001228">
    <property type="term" value="F:DNA-binding transcription activator activity, RNA polymerase II-specific"/>
    <property type="evidence" value="ECO:0007669"/>
    <property type="project" value="TreeGrafter"/>
</dbReference>
<dbReference type="Pfam" id="PF00505">
    <property type="entry name" value="HMG_box"/>
    <property type="match status" value="1"/>
</dbReference>
<dbReference type="SMART" id="SM00398">
    <property type="entry name" value="HMG"/>
    <property type="match status" value="1"/>
</dbReference>
<dbReference type="AlphaFoldDB" id="A0A9N9BKV8"/>
<name>A0A9N9BKV8_9GLOM</name>
<comment type="caution">
    <text evidence="5">The sequence shown here is derived from an EMBL/GenBank/DDBJ whole genome shotgun (WGS) entry which is preliminary data.</text>
</comment>
<feature type="domain" description="HMG box" evidence="4">
    <location>
        <begin position="77"/>
        <end position="147"/>
    </location>
</feature>
<gene>
    <name evidence="5" type="ORF">PBRASI_LOCUS5904</name>
</gene>
<feature type="DNA-binding region" description="HMG box" evidence="3">
    <location>
        <begin position="77"/>
        <end position="147"/>
    </location>
</feature>
<dbReference type="GO" id="GO:0000978">
    <property type="term" value="F:RNA polymerase II cis-regulatory region sequence-specific DNA binding"/>
    <property type="evidence" value="ECO:0007669"/>
    <property type="project" value="TreeGrafter"/>
</dbReference>
<evidence type="ECO:0000256" key="3">
    <source>
        <dbReference type="PROSITE-ProRule" id="PRU00267"/>
    </source>
</evidence>
<keyword evidence="1 3" id="KW-0238">DNA-binding</keyword>
<dbReference type="Proteomes" id="UP000789739">
    <property type="component" value="Unassembled WGS sequence"/>
</dbReference>
<dbReference type="OrthoDB" id="6247875at2759"/>
<dbReference type="SUPFAM" id="SSF47095">
    <property type="entry name" value="HMG-box"/>
    <property type="match status" value="1"/>
</dbReference>
<keyword evidence="3" id="KW-0539">Nucleus</keyword>
<keyword evidence="2" id="KW-0804">Transcription</keyword>
<dbReference type="PANTHER" id="PTHR10270">
    <property type="entry name" value="SOX TRANSCRIPTION FACTOR"/>
    <property type="match status" value="1"/>
</dbReference>
<keyword evidence="6" id="KW-1185">Reference proteome</keyword>
<dbReference type="PROSITE" id="PS50118">
    <property type="entry name" value="HMG_BOX_2"/>
    <property type="match status" value="1"/>
</dbReference>
<dbReference type="EMBL" id="CAJVPI010000733">
    <property type="protein sequence ID" value="CAG8567166.1"/>
    <property type="molecule type" value="Genomic_DNA"/>
</dbReference>
<evidence type="ECO:0000256" key="2">
    <source>
        <dbReference type="ARBA" id="ARBA00023163"/>
    </source>
</evidence>
<evidence type="ECO:0000256" key="1">
    <source>
        <dbReference type="ARBA" id="ARBA00023125"/>
    </source>
</evidence>
<evidence type="ECO:0000259" key="4">
    <source>
        <dbReference type="PROSITE" id="PS50118"/>
    </source>
</evidence>
<evidence type="ECO:0000313" key="6">
    <source>
        <dbReference type="Proteomes" id="UP000789739"/>
    </source>
</evidence>
<dbReference type="InterPro" id="IPR036910">
    <property type="entry name" value="HMG_box_dom_sf"/>
</dbReference>
<dbReference type="InterPro" id="IPR050140">
    <property type="entry name" value="SRY-related_HMG-box_TF-like"/>
</dbReference>
<organism evidence="5 6">
    <name type="scientific">Paraglomus brasilianum</name>
    <dbReference type="NCBI Taxonomy" id="144538"/>
    <lineage>
        <taxon>Eukaryota</taxon>
        <taxon>Fungi</taxon>
        <taxon>Fungi incertae sedis</taxon>
        <taxon>Mucoromycota</taxon>
        <taxon>Glomeromycotina</taxon>
        <taxon>Glomeromycetes</taxon>
        <taxon>Paraglomerales</taxon>
        <taxon>Paraglomeraceae</taxon>
        <taxon>Paraglomus</taxon>
    </lineage>
</organism>
<protein>
    <submittedName>
        <fullName evidence="5">3095_t:CDS:1</fullName>
    </submittedName>
</protein>
<evidence type="ECO:0000313" key="5">
    <source>
        <dbReference type="EMBL" id="CAG8567166.1"/>
    </source>
</evidence>
<dbReference type="Gene3D" id="1.10.30.10">
    <property type="entry name" value="High mobility group box domain"/>
    <property type="match status" value="1"/>
</dbReference>
<dbReference type="InterPro" id="IPR009071">
    <property type="entry name" value="HMG_box_dom"/>
</dbReference>
<accession>A0A9N9BKV8</accession>
<dbReference type="CDD" id="cd01389">
    <property type="entry name" value="HMG-box_ROX1-like"/>
    <property type="match status" value="1"/>
</dbReference>
<dbReference type="PANTHER" id="PTHR10270:SF161">
    <property type="entry name" value="SEX-DETERMINING REGION Y PROTEIN"/>
    <property type="match status" value="1"/>
</dbReference>
<dbReference type="GO" id="GO:0030154">
    <property type="term" value="P:cell differentiation"/>
    <property type="evidence" value="ECO:0007669"/>
    <property type="project" value="TreeGrafter"/>
</dbReference>
<dbReference type="GO" id="GO:0005634">
    <property type="term" value="C:nucleus"/>
    <property type="evidence" value="ECO:0007669"/>
    <property type="project" value="UniProtKB-UniRule"/>
</dbReference>
<reference evidence="5" key="1">
    <citation type="submission" date="2021-06" db="EMBL/GenBank/DDBJ databases">
        <authorList>
            <person name="Kallberg Y."/>
            <person name="Tangrot J."/>
            <person name="Rosling A."/>
        </authorList>
    </citation>
    <scope>NUCLEOTIDE SEQUENCE</scope>
    <source>
        <strain evidence="5">BR232B</strain>
    </source>
</reference>
<sequence length="274" mass="31551">MSSNSISQNPILRQVYSHAELCTTTKSTCPATCFINNLTPTELELFCNPPYTLTISYDILLKPTGKRRKNSNKKSLPPRPQNGWILFRRDFESRVRSQCPDVLHTLKEISKMAAESWKSQPEEVKQYFNVLSKLALHKHKVMYPEYIYNPKKFKNGENFIFKHLDKDKIAKSYNSKASLSKKAKASDLSNNAYSGVIRNESYTENNERRSNLPSPSSIIDFWSLISDLPDLLTQMSPNSIQTFPFFPQCQFSNDINNDNINASYTDVEFGHYSY</sequence>